<keyword evidence="3" id="KW-0813">Transport</keyword>
<sequence length="168" mass="19144">MKTDPGNQLFLKTIVGLQKYRGKIIKNGRVILAFQKASDTFLRITVQDEIDLSLKNRFSESFDRQKIDHWLRELHLDKRKDSSVYSLSGGEKKKLQILLIVIQAPQIILLDEAFAGLDQKSVIKMISLLKESSAAKIFVSHQLYALDSIIDSAYKIQNKGLLKLEKLS</sequence>
<name>A0ABR4XR27_9LACO</name>
<evidence type="ECO:0000256" key="2">
    <source>
        <dbReference type="ARBA" id="ARBA00005417"/>
    </source>
</evidence>
<feature type="domain" description="ABC transporter" evidence="9">
    <location>
        <begin position="11"/>
        <end position="115"/>
    </location>
</feature>
<dbReference type="PANTHER" id="PTHR43553">
    <property type="entry name" value="HEAVY METAL TRANSPORTER"/>
    <property type="match status" value="1"/>
</dbReference>
<comment type="subcellular location">
    <subcellularLocation>
        <location evidence="1">Cell membrane</location>
        <topology evidence="1">Peripheral membrane protein</topology>
    </subcellularLocation>
</comment>
<evidence type="ECO:0000313" key="10">
    <source>
        <dbReference type="EMBL" id="KGO31929.1"/>
    </source>
</evidence>
<dbReference type="Pfam" id="PF00005">
    <property type="entry name" value="ABC_tran"/>
    <property type="match status" value="1"/>
</dbReference>
<gene>
    <name evidence="10" type="ORF">Q757_04120</name>
</gene>
<keyword evidence="8" id="KW-0472">Membrane</keyword>
<protein>
    <recommendedName>
        <fullName evidence="9">ABC transporter domain-containing protein</fullName>
    </recommendedName>
</protein>
<evidence type="ECO:0000256" key="3">
    <source>
        <dbReference type="ARBA" id="ARBA00022448"/>
    </source>
</evidence>
<keyword evidence="11" id="KW-1185">Reference proteome</keyword>
<dbReference type="InterPro" id="IPR050095">
    <property type="entry name" value="ECF_ABC_transporter_ATP-bd"/>
</dbReference>
<evidence type="ECO:0000256" key="4">
    <source>
        <dbReference type="ARBA" id="ARBA00022475"/>
    </source>
</evidence>
<organism evidence="10 11">
    <name type="scientific">Oenococcus alcoholitolerans</name>
    <dbReference type="NCBI Taxonomy" id="931074"/>
    <lineage>
        <taxon>Bacteria</taxon>
        <taxon>Bacillati</taxon>
        <taxon>Bacillota</taxon>
        <taxon>Bacilli</taxon>
        <taxon>Lactobacillales</taxon>
        <taxon>Lactobacillaceae</taxon>
        <taxon>Oenococcus</taxon>
    </lineage>
</organism>
<evidence type="ECO:0000256" key="1">
    <source>
        <dbReference type="ARBA" id="ARBA00004202"/>
    </source>
</evidence>
<proteinExistence type="inferred from homology"/>
<dbReference type="Gene3D" id="3.40.50.300">
    <property type="entry name" value="P-loop containing nucleotide triphosphate hydrolases"/>
    <property type="match status" value="1"/>
</dbReference>
<evidence type="ECO:0000313" key="11">
    <source>
        <dbReference type="Proteomes" id="UP000030023"/>
    </source>
</evidence>
<keyword evidence="7" id="KW-1278">Translocase</keyword>
<evidence type="ECO:0000256" key="8">
    <source>
        <dbReference type="ARBA" id="ARBA00023136"/>
    </source>
</evidence>
<dbReference type="InterPro" id="IPR027417">
    <property type="entry name" value="P-loop_NTPase"/>
</dbReference>
<evidence type="ECO:0000256" key="7">
    <source>
        <dbReference type="ARBA" id="ARBA00022967"/>
    </source>
</evidence>
<keyword evidence="6" id="KW-0067">ATP-binding</keyword>
<dbReference type="EMBL" id="AXCV01000152">
    <property type="protein sequence ID" value="KGO31929.1"/>
    <property type="molecule type" value="Genomic_DNA"/>
</dbReference>
<comment type="caution">
    <text evidence="10">The sequence shown here is derived from an EMBL/GenBank/DDBJ whole genome shotgun (WGS) entry which is preliminary data.</text>
</comment>
<comment type="similarity">
    <text evidence="2">Belongs to the ABC transporter superfamily.</text>
</comment>
<accession>A0ABR4XR27</accession>
<evidence type="ECO:0000259" key="9">
    <source>
        <dbReference type="Pfam" id="PF00005"/>
    </source>
</evidence>
<evidence type="ECO:0000256" key="6">
    <source>
        <dbReference type="ARBA" id="ARBA00022840"/>
    </source>
</evidence>
<evidence type="ECO:0000256" key="5">
    <source>
        <dbReference type="ARBA" id="ARBA00022741"/>
    </source>
</evidence>
<reference evidence="10 11" key="1">
    <citation type="journal article" date="2014" name="Antonie Van Leeuwenhoek">
        <title>Oenococcus alcoholitolerans sp. nov., a lactic acid bacteria isolated from cachaca and ethanol fermentation processes.</title>
        <authorList>
            <person name="Badotti F."/>
            <person name="Moreira A.P."/>
            <person name="Tonon L.A."/>
            <person name="de Lucena B.T."/>
            <person name="Gomes Fde C."/>
            <person name="Kruger R."/>
            <person name="Thompson C.C."/>
            <person name="de Morais M.A.Jr."/>
            <person name="Rosa C.A."/>
            <person name="Thompson F.L."/>
        </authorList>
    </citation>
    <scope>NUCLEOTIDE SEQUENCE [LARGE SCALE GENOMIC DNA]</scope>
    <source>
        <strain evidence="10 11">UFRJ-M7.2.18</strain>
    </source>
</reference>
<dbReference type="PANTHER" id="PTHR43553:SF27">
    <property type="entry name" value="ENERGY-COUPLING FACTOR TRANSPORTER ATP-BINDING PROTEIN ECFA2"/>
    <property type="match status" value="1"/>
</dbReference>
<dbReference type="Proteomes" id="UP000030023">
    <property type="component" value="Unassembled WGS sequence"/>
</dbReference>
<keyword evidence="4" id="KW-1003">Cell membrane</keyword>
<dbReference type="InterPro" id="IPR003439">
    <property type="entry name" value="ABC_transporter-like_ATP-bd"/>
</dbReference>
<dbReference type="SUPFAM" id="SSF52540">
    <property type="entry name" value="P-loop containing nucleoside triphosphate hydrolases"/>
    <property type="match status" value="1"/>
</dbReference>
<keyword evidence="5" id="KW-0547">Nucleotide-binding</keyword>